<accession>A0A1I4D0X5</accession>
<reference evidence="2 3" key="1">
    <citation type="submission" date="2016-10" db="EMBL/GenBank/DDBJ databases">
        <authorList>
            <person name="de Groot N.N."/>
        </authorList>
    </citation>
    <scope>NUCLEOTIDE SEQUENCE [LARGE SCALE GENOMIC DNA]</scope>
    <source>
        <strain evidence="2 3">NE2</strain>
    </source>
</reference>
<dbReference type="Proteomes" id="UP000198755">
    <property type="component" value="Unassembled WGS sequence"/>
</dbReference>
<sequence length="207" mass="23740">MTRRHRSAPKTACFGFVAPSASIVFRTPASTRPSSSLPRPSGRPAAQRAEKDADHHELGVWLAFRKGSHCFYYNVSILSMNYSGRFPKAAPLRDGLYPKPGKNVSDYLIKKGRNFAEGGTSLCPRRNLLQRESVGVKRYLRSGSPGCPWRRRPAMTGLTHRRADRRRRYRRKTISSCLAKKKYLMSAWRRSTFLTRKTPVRLRPKFR</sequence>
<name>A0A1I4D0X5_9HYPH</name>
<dbReference type="STRING" id="1612308.SAMN05444581_13511"/>
<proteinExistence type="predicted"/>
<gene>
    <name evidence="2" type="ORF">SAMN05444581_13511</name>
</gene>
<dbReference type="AlphaFoldDB" id="A0A1I4D0X5"/>
<keyword evidence="3" id="KW-1185">Reference proteome</keyword>
<organism evidence="2 3">
    <name type="scientific">Methylocapsa palsarum</name>
    <dbReference type="NCBI Taxonomy" id="1612308"/>
    <lineage>
        <taxon>Bacteria</taxon>
        <taxon>Pseudomonadati</taxon>
        <taxon>Pseudomonadota</taxon>
        <taxon>Alphaproteobacteria</taxon>
        <taxon>Hyphomicrobiales</taxon>
        <taxon>Beijerinckiaceae</taxon>
        <taxon>Methylocapsa</taxon>
    </lineage>
</organism>
<feature type="region of interest" description="Disordered" evidence="1">
    <location>
        <begin position="28"/>
        <end position="51"/>
    </location>
</feature>
<protein>
    <submittedName>
        <fullName evidence="2">Uncharacterized protein</fullName>
    </submittedName>
</protein>
<evidence type="ECO:0000313" key="2">
    <source>
        <dbReference type="EMBL" id="SFK87294.1"/>
    </source>
</evidence>
<evidence type="ECO:0000256" key="1">
    <source>
        <dbReference type="SAM" id="MobiDB-lite"/>
    </source>
</evidence>
<evidence type="ECO:0000313" key="3">
    <source>
        <dbReference type="Proteomes" id="UP000198755"/>
    </source>
</evidence>
<feature type="compositionally biased region" description="Low complexity" evidence="1">
    <location>
        <begin position="28"/>
        <end position="46"/>
    </location>
</feature>
<dbReference type="EMBL" id="FOSN01000035">
    <property type="protein sequence ID" value="SFK87294.1"/>
    <property type="molecule type" value="Genomic_DNA"/>
</dbReference>